<accession>A0A3A4ZE80</accession>
<dbReference type="SUPFAM" id="SSF52540">
    <property type="entry name" value="P-loop containing nucleoside triphosphate hydrolases"/>
    <property type="match status" value="1"/>
</dbReference>
<dbReference type="Pfam" id="PF00004">
    <property type="entry name" value="AAA"/>
    <property type="match status" value="1"/>
</dbReference>
<dbReference type="PANTHER" id="PTHR43718">
    <property type="entry name" value="LON PROTEASE"/>
    <property type="match status" value="1"/>
</dbReference>
<dbReference type="InterPro" id="IPR027065">
    <property type="entry name" value="Lon_Prtase"/>
</dbReference>
<dbReference type="Gene3D" id="1.10.8.60">
    <property type="match status" value="1"/>
</dbReference>
<dbReference type="Proteomes" id="UP000265540">
    <property type="component" value="Unassembled WGS sequence"/>
</dbReference>
<reference evidence="2 3" key="1">
    <citation type="journal article" date="2017" name="ISME J.">
        <title>Energy and carbon metabolisms in a deep terrestrial subsurface fluid microbial community.</title>
        <authorList>
            <person name="Momper L."/>
            <person name="Jungbluth S.P."/>
            <person name="Lee M.D."/>
            <person name="Amend J.P."/>
        </authorList>
    </citation>
    <scope>NUCLEOTIDE SEQUENCE [LARGE SCALE GENOMIC DNA]</scope>
    <source>
        <strain evidence="2">SURF_46</strain>
    </source>
</reference>
<organism evidence="2 3">
    <name type="scientific">candidate division WWE3 bacterium</name>
    <dbReference type="NCBI Taxonomy" id="2053526"/>
    <lineage>
        <taxon>Bacteria</taxon>
        <taxon>Katanobacteria</taxon>
    </lineage>
</organism>
<comment type="caution">
    <text evidence="2">The sequence shown here is derived from an EMBL/GenBank/DDBJ whole genome shotgun (WGS) entry which is preliminary data.</text>
</comment>
<dbReference type="GO" id="GO:0006515">
    <property type="term" value="P:protein quality control for misfolded or incompletely synthesized proteins"/>
    <property type="evidence" value="ECO:0007669"/>
    <property type="project" value="TreeGrafter"/>
</dbReference>
<dbReference type="GO" id="GO:0016887">
    <property type="term" value="F:ATP hydrolysis activity"/>
    <property type="evidence" value="ECO:0007669"/>
    <property type="project" value="InterPro"/>
</dbReference>
<dbReference type="AlphaFoldDB" id="A0A3A4ZE80"/>
<dbReference type="Pfam" id="PF22667">
    <property type="entry name" value="Lon_lid"/>
    <property type="match status" value="1"/>
</dbReference>
<dbReference type="GO" id="GO:0004176">
    <property type="term" value="F:ATP-dependent peptidase activity"/>
    <property type="evidence" value="ECO:0007669"/>
    <property type="project" value="InterPro"/>
</dbReference>
<evidence type="ECO:0000259" key="1">
    <source>
        <dbReference type="SMART" id="SM00382"/>
    </source>
</evidence>
<evidence type="ECO:0000313" key="3">
    <source>
        <dbReference type="Proteomes" id="UP000265540"/>
    </source>
</evidence>
<dbReference type="InterPro" id="IPR054594">
    <property type="entry name" value="Lon_lid"/>
</dbReference>
<dbReference type="SMART" id="SM00382">
    <property type="entry name" value="AAA"/>
    <property type="match status" value="1"/>
</dbReference>
<evidence type="ECO:0000313" key="2">
    <source>
        <dbReference type="EMBL" id="RJR27483.1"/>
    </source>
</evidence>
<protein>
    <submittedName>
        <fullName evidence="2">AAA family ATPase</fullName>
    </submittedName>
</protein>
<dbReference type="InterPro" id="IPR027417">
    <property type="entry name" value="P-loop_NTPase"/>
</dbReference>
<dbReference type="InterPro" id="IPR003593">
    <property type="entry name" value="AAA+_ATPase"/>
</dbReference>
<feature type="domain" description="AAA+ ATPase" evidence="1">
    <location>
        <begin position="120"/>
        <end position="266"/>
    </location>
</feature>
<dbReference type="PANTHER" id="PTHR43718:SF2">
    <property type="entry name" value="LON PROTEASE HOMOLOG, MITOCHONDRIAL"/>
    <property type="match status" value="1"/>
</dbReference>
<dbReference type="Gene3D" id="3.40.50.300">
    <property type="entry name" value="P-loop containing nucleotide triphosphate hydrolases"/>
    <property type="match status" value="1"/>
</dbReference>
<dbReference type="EMBL" id="QZJF01000011">
    <property type="protein sequence ID" value="RJR27483.1"/>
    <property type="molecule type" value="Genomic_DNA"/>
</dbReference>
<name>A0A3A4ZE80_UNCKA</name>
<gene>
    <name evidence="2" type="ORF">C4561_02190</name>
</gene>
<dbReference type="InterPro" id="IPR003959">
    <property type="entry name" value="ATPase_AAA_core"/>
</dbReference>
<sequence>MVIESQQYMFEELQVLSDKVNKTEGLPEDLKNRMIQMLQRLERMAKLGHYASEFDTLSRYIETVISIPWVAKTTDKLDLEMTRQMLDKNHHGMEYVKERVLEYMSTLILLKQRGKDALAKTPVLLFVGLQGVGKTTLAISMAEALDRKFVRIAMGGIGSSYELRGRSKAFPESEPGQIIKALIKTGVKNPLILLDEIEKASGEQGLRMDIMAILLEILDPNQNIAFRDHYIDYPIDLSDVLFVCSANNTGTISTALMDRMELIKMPSYTDQEKLVIARDYLMPKILERAGLTEEELVIEPDLWPGIVRPFGYDSGIRSLGRTLESICRKVAKEIVEGKTKQVYLTADNLKYYLPK</sequence>
<proteinExistence type="predicted"/>
<dbReference type="GO" id="GO:0004252">
    <property type="term" value="F:serine-type endopeptidase activity"/>
    <property type="evidence" value="ECO:0007669"/>
    <property type="project" value="InterPro"/>
</dbReference>
<dbReference type="GO" id="GO:0005524">
    <property type="term" value="F:ATP binding"/>
    <property type="evidence" value="ECO:0007669"/>
    <property type="project" value="InterPro"/>
</dbReference>